<dbReference type="PANTHER" id="PTHR22849:SF164">
    <property type="entry name" value="U-BOX DOMAIN-CONTAINING PROTEIN"/>
    <property type="match status" value="1"/>
</dbReference>
<dbReference type="Pfam" id="PF04564">
    <property type="entry name" value="U-box"/>
    <property type="match status" value="1"/>
</dbReference>
<protein>
    <submittedName>
        <fullName evidence="2">U-box domain-containing protein 12</fullName>
    </submittedName>
</protein>
<keyword evidence="3" id="KW-1185">Reference proteome</keyword>
<dbReference type="InterPro" id="IPR045210">
    <property type="entry name" value="RING-Ubox_PUB"/>
</dbReference>
<comment type="caution">
    <text evidence="2">The sequence shown here is derived from an EMBL/GenBank/DDBJ whole genome shotgun (WGS) entry which is preliminary data.</text>
</comment>
<dbReference type="SUPFAM" id="SSF57850">
    <property type="entry name" value="RING/U-box"/>
    <property type="match status" value="1"/>
</dbReference>
<dbReference type="GO" id="GO:0061630">
    <property type="term" value="F:ubiquitin protein ligase activity"/>
    <property type="evidence" value="ECO:0007669"/>
    <property type="project" value="InterPro"/>
</dbReference>
<name>A0A9N8DJ62_9STRA</name>
<reference evidence="2" key="1">
    <citation type="submission" date="2020-06" db="EMBL/GenBank/DDBJ databases">
        <authorList>
            <consortium name="Plant Systems Biology data submission"/>
        </authorList>
    </citation>
    <scope>NUCLEOTIDE SEQUENCE</scope>
    <source>
        <strain evidence="2">D6</strain>
    </source>
</reference>
<dbReference type="InterPro" id="IPR003613">
    <property type="entry name" value="Ubox_domain"/>
</dbReference>
<dbReference type="Proteomes" id="UP001153069">
    <property type="component" value="Unassembled WGS sequence"/>
</dbReference>
<evidence type="ECO:0000313" key="3">
    <source>
        <dbReference type="Proteomes" id="UP001153069"/>
    </source>
</evidence>
<feature type="domain" description="U-box" evidence="1">
    <location>
        <begin position="7"/>
        <end position="89"/>
    </location>
</feature>
<dbReference type="InterPro" id="IPR045185">
    <property type="entry name" value="PUB22/23/24-like"/>
</dbReference>
<dbReference type="OrthoDB" id="424220at2759"/>
<dbReference type="Gene3D" id="3.30.40.10">
    <property type="entry name" value="Zinc/RING finger domain, C3HC4 (zinc finger)"/>
    <property type="match status" value="1"/>
</dbReference>
<accession>A0A9N8DJ62</accession>
<sequence length="99" mass="11254">MDSSMPLPPRRFICPLTLEVMEDPVLHKKTGHSYERRAILTWIHNSTLNNADHRATCPLTRKPISTKELADNAALSYEISLWKETSAMEAKLSEIMSLC</sequence>
<dbReference type="PROSITE" id="PS51698">
    <property type="entry name" value="U_BOX"/>
    <property type="match status" value="1"/>
</dbReference>
<dbReference type="InterPro" id="IPR013083">
    <property type="entry name" value="Znf_RING/FYVE/PHD"/>
</dbReference>
<evidence type="ECO:0000259" key="1">
    <source>
        <dbReference type="PROSITE" id="PS51698"/>
    </source>
</evidence>
<dbReference type="EMBL" id="CAICTM010000180">
    <property type="protein sequence ID" value="CAB9503958.1"/>
    <property type="molecule type" value="Genomic_DNA"/>
</dbReference>
<evidence type="ECO:0000313" key="2">
    <source>
        <dbReference type="EMBL" id="CAB9503958.1"/>
    </source>
</evidence>
<dbReference type="SMART" id="SM00504">
    <property type="entry name" value="Ubox"/>
    <property type="match status" value="1"/>
</dbReference>
<dbReference type="GO" id="GO:0016567">
    <property type="term" value="P:protein ubiquitination"/>
    <property type="evidence" value="ECO:0007669"/>
    <property type="project" value="InterPro"/>
</dbReference>
<proteinExistence type="predicted"/>
<organism evidence="2 3">
    <name type="scientific">Seminavis robusta</name>
    <dbReference type="NCBI Taxonomy" id="568900"/>
    <lineage>
        <taxon>Eukaryota</taxon>
        <taxon>Sar</taxon>
        <taxon>Stramenopiles</taxon>
        <taxon>Ochrophyta</taxon>
        <taxon>Bacillariophyta</taxon>
        <taxon>Bacillariophyceae</taxon>
        <taxon>Bacillariophycidae</taxon>
        <taxon>Naviculales</taxon>
        <taxon>Naviculaceae</taxon>
        <taxon>Seminavis</taxon>
    </lineage>
</organism>
<gene>
    <name evidence="2" type="ORF">SEMRO_181_G079100.1</name>
</gene>
<dbReference type="PANTHER" id="PTHR22849">
    <property type="entry name" value="WDSAM1 PROTEIN"/>
    <property type="match status" value="1"/>
</dbReference>
<dbReference type="AlphaFoldDB" id="A0A9N8DJ62"/>
<dbReference type="CDD" id="cd16664">
    <property type="entry name" value="RING-Ubox_PUB"/>
    <property type="match status" value="1"/>
</dbReference>